<evidence type="ECO:0000256" key="1">
    <source>
        <dbReference type="RuleBase" id="RU000481"/>
    </source>
</evidence>
<dbReference type="EC" id="2.6.1.-" evidence="1"/>
<sequence>MNLAEFKCEAWLNNWERLATYDIAQSTVEAMTVDEILKLDSEAGERLWRDLRHEKLSYGWIEGSPRLKTAISKLYEGVDTDHILASNGATGANFLAILALIEAGDHVIAQYPTYQQLYDWPESLGAEVDYWKVEEEAGWLPSLEALKEMIRPDTKLICLNNAAQPTGAFMERKFLEEVVKLAKSVGAYILCDEVYMPLDDSLDRVAIASLYEKGISTNSMSKTYSVPGLRLGWLASQDDDFINEIRKLRDYTMISTGVLDDALSAFVLEHRDQVLARAKGIIQENLTILKSWVDQESNVSLQAPPEVSLSFVKLETIPPEETEAFAISLLKEKGVLIIPGNRFDMPAYARIGYACEREVLEKGLALLSEHLREYKK</sequence>
<dbReference type="GO" id="GO:0030170">
    <property type="term" value="F:pyridoxal phosphate binding"/>
    <property type="evidence" value="ECO:0007669"/>
    <property type="project" value="InterPro"/>
</dbReference>
<dbReference type="CDD" id="cd00609">
    <property type="entry name" value="AAT_like"/>
    <property type="match status" value="1"/>
</dbReference>
<reference evidence="3 4" key="1">
    <citation type="journal article" date="2018" name="Genome Announc.">
        <title>Draft Genome Sequence of Lactococcus sp. Strain NtB2 (JCM 32569), Isolated from the Gut of the Higher Termite Nasutitermes takasagoensis.</title>
        <authorList>
            <person name="Noda S."/>
            <person name="Aihara C."/>
            <person name="Yuki M."/>
            <person name="Ohkuma M."/>
        </authorList>
    </citation>
    <scope>NUCLEOTIDE SEQUENCE [LARGE SCALE GENOMIC DNA]</scope>
    <source>
        <strain evidence="3 4">NtB2</strain>
    </source>
</reference>
<protein>
    <recommendedName>
        <fullName evidence="1">Aminotransferase</fullName>
        <ecNumber evidence="1">2.6.1.-</ecNumber>
    </recommendedName>
</protein>
<gene>
    <name evidence="3" type="ORF">NtB2_01681</name>
</gene>
<dbReference type="InterPro" id="IPR015424">
    <property type="entry name" value="PyrdxlP-dep_Trfase"/>
</dbReference>
<dbReference type="InterPro" id="IPR015421">
    <property type="entry name" value="PyrdxlP-dep_Trfase_major"/>
</dbReference>
<evidence type="ECO:0000259" key="2">
    <source>
        <dbReference type="Pfam" id="PF00155"/>
    </source>
</evidence>
<dbReference type="Pfam" id="PF00155">
    <property type="entry name" value="Aminotran_1_2"/>
    <property type="match status" value="1"/>
</dbReference>
<dbReference type="Gene3D" id="3.90.1150.10">
    <property type="entry name" value="Aspartate Aminotransferase, domain 1"/>
    <property type="match status" value="1"/>
</dbReference>
<comment type="similarity">
    <text evidence="1">Belongs to the class-I pyridoxal-phosphate-dependent aminotransferase family.</text>
</comment>
<dbReference type="RefSeq" id="WP_109246483.1">
    <property type="nucleotide sequence ID" value="NZ_BFFO01000016.1"/>
</dbReference>
<dbReference type="SUPFAM" id="SSF53383">
    <property type="entry name" value="PLP-dependent transferases"/>
    <property type="match status" value="1"/>
</dbReference>
<name>A0A2R5HHP2_9LACT</name>
<dbReference type="PANTHER" id="PTHR43510">
    <property type="entry name" value="AMINOTRANSFERASE FUNCTION, HYPOTHETICAL (EUROFUNG)"/>
    <property type="match status" value="1"/>
</dbReference>
<dbReference type="InterPro" id="IPR015422">
    <property type="entry name" value="PyrdxlP-dep_Trfase_small"/>
</dbReference>
<dbReference type="AlphaFoldDB" id="A0A2R5HHP2"/>
<dbReference type="PROSITE" id="PS00105">
    <property type="entry name" value="AA_TRANSFER_CLASS_1"/>
    <property type="match status" value="1"/>
</dbReference>
<dbReference type="EMBL" id="BFFO01000016">
    <property type="protein sequence ID" value="GBG97534.1"/>
    <property type="molecule type" value="Genomic_DNA"/>
</dbReference>
<proteinExistence type="inferred from homology"/>
<feature type="domain" description="Aminotransferase class I/classII large" evidence="2">
    <location>
        <begin position="50"/>
        <end position="364"/>
    </location>
</feature>
<keyword evidence="1 3" id="KW-0032">Aminotransferase</keyword>
<dbReference type="InterPro" id="IPR004839">
    <property type="entry name" value="Aminotransferase_I/II_large"/>
</dbReference>
<comment type="cofactor">
    <cofactor evidence="1">
        <name>pyridoxal 5'-phosphate</name>
        <dbReference type="ChEBI" id="CHEBI:597326"/>
    </cofactor>
</comment>
<dbReference type="NCBIfam" id="NF005593">
    <property type="entry name" value="PRK07324.1"/>
    <property type="match status" value="1"/>
</dbReference>
<organism evidence="3 4">
    <name type="scientific">Lactococcus termiticola</name>
    <dbReference type="NCBI Taxonomy" id="2169526"/>
    <lineage>
        <taxon>Bacteria</taxon>
        <taxon>Bacillati</taxon>
        <taxon>Bacillota</taxon>
        <taxon>Bacilli</taxon>
        <taxon>Lactobacillales</taxon>
        <taxon>Streptococcaceae</taxon>
        <taxon>Lactococcus</taxon>
    </lineage>
</organism>
<dbReference type="InterPro" id="IPR004838">
    <property type="entry name" value="NHTrfase_class1_PyrdxlP-BS"/>
</dbReference>
<dbReference type="OrthoDB" id="9802328at2"/>
<dbReference type="PANTHER" id="PTHR43510:SF1">
    <property type="entry name" value="AMINOTRANSFERASE FUNCTION, HYPOTHETICAL (EUROFUNG)"/>
    <property type="match status" value="1"/>
</dbReference>
<dbReference type="GO" id="GO:0008483">
    <property type="term" value="F:transaminase activity"/>
    <property type="evidence" value="ECO:0007669"/>
    <property type="project" value="UniProtKB-KW"/>
</dbReference>
<accession>A0A2R5HHP2</accession>
<keyword evidence="1 3" id="KW-0808">Transferase</keyword>
<keyword evidence="4" id="KW-1185">Reference proteome</keyword>
<comment type="caution">
    <text evidence="3">The sequence shown here is derived from an EMBL/GenBank/DDBJ whole genome shotgun (WGS) entry which is preliminary data.</text>
</comment>
<dbReference type="Proteomes" id="UP000245021">
    <property type="component" value="Unassembled WGS sequence"/>
</dbReference>
<evidence type="ECO:0000313" key="4">
    <source>
        <dbReference type="Proteomes" id="UP000245021"/>
    </source>
</evidence>
<dbReference type="Gene3D" id="3.40.640.10">
    <property type="entry name" value="Type I PLP-dependent aspartate aminotransferase-like (Major domain)"/>
    <property type="match status" value="1"/>
</dbReference>
<evidence type="ECO:0000313" key="3">
    <source>
        <dbReference type="EMBL" id="GBG97534.1"/>
    </source>
</evidence>